<keyword evidence="9 12" id="KW-0472">Membrane</keyword>
<feature type="transmembrane region" description="Helical" evidence="12">
    <location>
        <begin position="12"/>
        <end position="32"/>
    </location>
</feature>
<evidence type="ECO:0000313" key="14">
    <source>
        <dbReference type="Proteomes" id="UP000812270"/>
    </source>
</evidence>
<evidence type="ECO:0000256" key="8">
    <source>
        <dbReference type="ARBA" id="ARBA00023133"/>
    </source>
</evidence>
<dbReference type="GO" id="GO:0016020">
    <property type="term" value="C:membrane"/>
    <property type="evidence" value="ECO:0007669"/>
    <property type="project" value="UniProtKB-SubCell"/>
</dbReference>
<dbReference type="GO" id="GO:0120547">
    <property type="term" value="F:heme A synthase activity"/>
    <property type="evidence" value="ECO:0007669"/>
    <property type="project" value="UniProtKB-EC"/>
</dbReference>
<evidence type="ECO:0000256" key="5">
    <source>
        <dbReference type="ARBA" id="ARBA00022989"/>
    </source>
</evidence>
<comment type="catalytic activity">
    <reaction evidence="11">
        <text>Fe(II)-heme o + 2 A + H2O = Fe(II)-heme a + 2 AH2</text>
        <dbReference type="Rhea" id="RHEA:63388"/>
        <dbReference type="ChEBI" id="CHEBI:13193"/>
        <dbReference type="ChEBI" id="CHEBI:15377"/>
        <dbReference type="ChEBI" id="CHEBI:17499"/>
        <dbReference type="ChEBI" id="CHEBI:60530"/>
        <dbReference type="ChEBI" id="CHEBI:61715"/>
        <dbReference type="EC" id="1.17.99.9"/>
    </reaction>
    <physiologicalReaction direction="left-to-right" evidence="11">
        <dbReference type="Rhea" id="RHEA:63389"/>
    </physiologicalReaction>
</comment>
<organism evidence="13 14">
    <name type="scientific">Pinibacter aurantiacus</name>
    <dbReference type="NCBI Taxonomy" id="2851599"/>
    <lineage>
        <taxon>Bacteria</taxon>
        <taxon>Pseudomonadati</taxon>
        <taxon>Bacteroidota</taxon>
        <taxon>Chitinophagia</taxon>
        <taxon>Chitinophagales</taxon>
        <taxon>Chitinophagaceae</taxon>
        <taxon>Pinibacter</taxon>
    </lineage>
</organism>
<dbReference type="Pfam" id="PF02628">
    <property type="entry name" value="COX15-CtaA"/>
    <property type="match status" value="1"/>
</dbReference>
<keyword evidence="5 12" id="KW-1133">Transmembrane helix</keyword>
<comment type="caution">
    <text evidence="13">The sequence shown here is derived from an EMBL/GenBank/DDBJ whole genome shotgun (WGS) entry which is preliminary data.</text>
</comment>
<evidence type="ECO:0000256" key="12">
    <source>
        <dbReference type="SAM" id="Phobius"/>
    </source>
</evidence>
<keyword evidence="3 12" id="KW-0812">Transmembrane</keyword>
<evidence type="ECO:0000256" key="9">
    <source>
        <dbReference type="ARBA" id="ARBA00023136"/>
    </source>
</evidence>
<proteinExistence type="inferred from homology"/>
<feature type="transmembrane region" description="Helical" evidence="12">
    <location>
        <begin position="161"/>
        <end position="180"/>
    </location>
</feature>
<evidence type="ECO:0000256" key="7">
    <source>
        <dbReference type="ARBA" id="ARBA00023004"/>
    </source>
</evidence>
<dbReference type="HAMAP" id="MF_01665">
    <property type="entry name" value="HemeA_synth_type2"/>
    <property type="match status" value="1"/>
</dbReference>
<evidence type="ECO:0000256" key="11">
    <source>
        <dbReference type="ARBA" id="ARBA00048044"/>
    </source>
</evidence>
<feature type="transmembrane region" description="Helical" evidence="12">
    <location>
        <begin position="297"/>
        <end position="318"/>
    </location>
</feature>
<dbReference type="InterPro" id="IPR023754">
    <property type="entry name" value="HemeA_Synthase_type2"/>
</dbReference>
<keyword evidence="14" id="KW-1185">Reference proteome</keyword>
<dbReference type="GO" id="GO:0046872">
    <property type="term" value="F:metal ion binding"/>
    <property type="evidence" value="ECO:0007669"/>
    <property type="project" value="UniProtKB-KW"/>
</dbReference>
<evidence type="ECO:0000256" key="1">
    <source>
        <dbReference type="ARBA" id="ARBA00001970"/>
    </source>
</evidence>
<evidence type="ECO:0000256" key="4">
    <source>
        <dbReference type="ARBA" id="ARBA00022723"/>
    </source>
</evidence>
<name>A0A9E2S965_9BACT</name>
<accession>A0A9E2S965</accession>
<comment type="subcellular location">
    <subcellularLocation>
        <location evidence="2">Membrane</location>
        <topology evidence="2">Multi-pass membrane protein</topology>
    </subcellularLocation>
</comment>
<dbReference type="InterPro" id="IPR003780">
    <property type="entry name" value="COX15/CtaA_fam"/>
</dbReference>
<gene>
    <name evidence="13" type="ORF">KTO63_12030</name>
</gene>
<evidence type="ECO:0000256" key="6">
    <source>
        <dbReference type="ARBA" id="ARBA00023002"/>
    </source>
</evidence>
<keyword evidence="8" id="KW-0350">Heme biosynthesis</keyword>
<feature type="transmembrane region" description="Helical" evidence="12">
    <location>
        <begin position="98"/>
        <end position="115"/>
    </location>
</feature>
<keyword evidence="6" id="KW-0560">Oxidoreductase</keyword>
<dbReference type="GO" id="GO:0006784">
    <property type="term" value="P:heme A biosynthetic process"/>
    <property type="evidence" value="ECO:0007669"/>
    <property type="project" value="InterPro"/>
</dbReference>
<evidence type="ECO:0000313" key="13">
    <source>
        <dbReference type="EMBL" id="MBV4357882.1"/>
    </source>
</evidence>
<evidence type="ECO:0000256" key="10">
    <source>
        <dbReference type="ARBA" id="ARBA00044501"/>
    </source>
</evidence>
<dbReference type="EMBL" id="JAHSPG010000008">
    <property type="protein sequence ID" value="MBV4357882.1"/>
    <property type="molecule type" value="Genomic_DNA"/>
</dbReference>
<dbReference type="Proteomes" id="UP000812270">
    <property type="component" value="Unassembled WGS sequence"/>
</dbReference>
<feature type="transmembrane region" description="Helical" evidence="12">
    <location>
        <begin position="201"/>
        <end position="219"/>
    </location>
</feature>
<dbReference type="GO" id="GO:0016653">
    <property type="term" value="F:oxidoreductase activity, acting on NAD(P)H, heme protein as acceptor"/>
    <property type="evidence" value="ECO:0007669"/>
    <property type="project" value="TreeGrafter"/>
</dbReference>
<evidence type="ECO:0000256" key="3">
    <source>
        <dbReference type="ARBA" id="ARBA00022692"/>
    </source>
</evidence>
<reference evidence="13" key="1">
    <citation type="submission" date="2021-06" db="EMBL/GenBank/DDBJ databases">
        <authorList>
            <person name="Huq M.A."/>
        </authorList>
    </citation>
    <scope>NUCLEOTIDE SEQUENCE</scope>
    <source>
        <strain evidence="13">MAH-26</strain>
    </source>
</reference>
<sequence length="354" mass="40157">MELNTKKGNKAVAIWLLIGVGMIIIQVLLGGITRLTGSGLSITEWKPILGAIPPTSEAAWEHAFDTYKQIGQYKYLNTHFTLSDFKFIYFWEWFHREWARLIGVVFAVGFVYLIVKGYLNKNMVRPMIILFVLGGLQGAIGWIMVSSGLNEENLYVNHIRLAIHFIAALGLLVYTLWFAFQLLVPESERVVAPSLRKFTGWMIAIVVLQLIYGAFMAGLKAATFAPTWPTINGEWIPSNITTFGNRTFSGLQKFTDNPFAVHFIHRTLAYVITILVIIWLAKAAKITTGKLFKRTQWLPLVVVLIQVLLGILTVLNAANTKALLWLGITHQFVAMIFLIVWVWELYLLRKTKEN</sequence>
<dbReference type="PANTHER" id="PTHR23289:SF2">
    <property type="entry name" value="CYTOCHROME C OXIDASE ASSEMBLY PROTEIN COX15 HOMOLOG"/>
    <property type="match status" value="1"/>
</dbReference>
<evidence type="ECO:0000256" key="2">
    <source>
        <dbReference type="ARBA" id="ARBA00004141"/>
    </source>
</evidence>
<feature type="transmembrane region" description="Helical" evidence="12">
    <location>
        <begin position="263"/>
        <end position="281"/>
    </location>
</feature>
<protein>
    <submittedName>
        <fullName evidence="13">COX15/CtaA family protein</fullName>
    </submittedName>
</protein>
<keyword evidence="4" id="KW-0479">Metal-binding</keyword>
<feature type="transmembrane region" description="Helical" evidence="12">
    <location>
        <begin position="127"/>
        <end position="149"/>
    </location>
</feature>
<dbReference type="RefSeq" id="WP_217791534.1">
    <property type="nucleotide sequence ID" value="NZ_JAHSPG010000008.1"/>
</dbReference>
<feature type="transmembrane region" description="Helical" evidence="12">
    <location>
        <begin position="324"/>
        <end position="348"/>
    </location>
</feature>
<dbReference type="AlphaFoldDB" id="A0A9E2S965"/>
<comment type="cofactor">
    <cofactor evidence="1">
        <name>heme b</name>
        <dbReference type="ChEBI" id="CHEBI:60344"/>
    </cofactor>
</comment>
<keyword evidence="7" id="KW-0408">Iron</keyword>
<comment type="pathway">
    <text evidence="10">Porphyrin-containing compound metabolism; heme A biosynthesis; heme A from heme O: step 1/1.</text>
</comment>
<dbReference type="PANTHER" id="PTHR23289">
    <property type="entry name" value="CYTOCHROME C OXIDASE ASSEMBLY PROTEIN COX15"/>
    <property type="match status" value="1"/>
</dbReference>